<dbReference type="RefSeq" id="WP_091791690.1">
    <property type="nucleotide sequence ID" value="NZ_FNAF01000005.1"/>
</dbReference>
<dbReference type="OrthoDB" id="3174265at2"/>
<evidence type="ECO:0000313" key="2">
    <source>
        <dbReference type="Proteomes" id="UP000198995"/>
    </source>
</evidence>
<accession>A0A1G6WEM5</accession>
<proteinExistence type="predicted"/>
<sequence length="131" mass="15175">MFFGRRVKRDRSQNETCVQNAQFFLTFKEAGEWRRKAISPAKAFTRLDKASPEDVRALKAYTADRMERVAQMMEVLLALHDDWAITAHADYVKMETVTLDFKEAIAALAAKGFTEDDYLLQAEYTRKWGML</sequence>
<dbReference type="EMBL" id="FNAF01000005">
    <property type="protein sequence ID" value="SDD63516.1"/>
    <property type="molecule type" value="Genomic_DNA"/>
</dbReference>
<reference evidence="1 2" key="1">
    <citation type="submission" date="2016-10" db="EMBL/GenBank/DDBJ databases">
        <authorList>
            <person name="de Groot N.N."/>
        </authorList>
    </citation>
    <scope>NUCLEOTIDE SEQUENCE [LARGE SCALE GENOMIC DNA]</scope>
    <source>
        <strain evidence="1 2">DSM 20475</strain>
    </source>
</reference>
<protein>
    <submittedName>
        <fullName evidence="1">Uncharacterized protein</fullName>
    </submittedName>
</protein>
<gene>
    <name evidence="1" type="ORF">SAMN04489866_1058</name>
</gene>
<evidence type="ECO:0000313" key="1">
    <source>
        <dbReference type="EMBL" id="SDD63516.1"/>
    </source>
</evidence>
<keyword evidence="2" id="KW-1185">Reference proteome</keyword>
<organism evidence="1 2">
    <name type="scientific">Peptococcus niger</name>
    <dbReference type="NCBI Taxonomy" id="2741"/>
    <lineage>
        <taxon>Bacteria</taxon>
        <taxon>Bacillati</taxon>
        <taxon>Bacillota</taxon>
        <taxon>Clostridia</taxon>
        <taxon>Eubacteriales</taxon>
        <taxon>Peptococcaceae</taxon>
        <taxon>Peptococcus</taxon>
    </lineage>
</organism>
<name>A0A1G6WEM5_PEPNI</name>
<dbReference type="AlphaFoldDB" id="A0A1G6WEM5"/>
<dbReference type="Proteomes" id="UP000198995">
    <property type="component" value="Unassembled WGS sequence"/>
</dbReference>